<evidence type="ECO:0000256" key="7">
    <source>
        <dbReference type="ARBA" id="ARBA00022617"/>
    </source>
</evidence>
<evidence type="ECO:0000256" key="20">
    <source>
        <dbReference type="SAM" id="Phobius"/>
    </source>
</evidence>
<gene>
    <name evidence="22" type="ORF">Adt_15743</name>
</gene>
<evidence type="ECO:0000313" key="23">
    <source>
        <dbReference type="Proteomes" id="UP001604336"/>
    </source>
</evidence>
<evidence type="ECO:0000256" key="19">
    <source>
        <dbReference type="RuleBase" id="RU362060"/>
    </source>
</evidence>
<dbReference type="InterPro" id="IPR033905">
    <property type="entry name" value="Secretory_peroxidase"/>
</dbReference>
<keyword evidence="8 16" id="KW-0479">Metal-binding</keyword>
<feature type="disulfide bond" evidence="18">
    <location>
        <begin position="193"/>
        <end position="394"/>
    </location>
</feature>
<keyword evidence="11 16" id="KW-0408">Iron</keyword>
<keyword evidence="6 19" id="KW-0575">Peroxidase</keyword>
<evidence type="ECO:0000256" key="5">
    <source>
        <dbReference type="ARBA" id="ARBA00022525"/>
    </source>
</evidence>
<feature type="binding site" evidence="16">
    <location>
        <position position="141"/>
    </location>
    <ligand>
        <name>Ca(2+)</name>
        <dbReference type="ChEBI" id="CHEBI:29108"/>
        <label>1</label>
    </ligand>
</feature>
<dbReference type="Pfam" id="PF00141">
    <property type="entry name" value="peroxidase"/>
    <property type="match status" value="1"/>
</dbReference>
<feature type="disulfide bond" evidence="18">
    <location>
        <begin position="272"/>
        <end position="304"/>
    </location>
</feature>
<comment type="caution">
    <text evidence="22">The sequence shown here is derived from an EMBL/GenBank/DDBJ whole genome shotgun (WGS) entry which is preliminary data.</text>
</comment>
<evidence type="ECO:0000259" key="21">
    <source>
        <dbReference type="PROSITE" id="PS50873"/>
    </source>
</evidence>
<keyword evidence="7 19" id="KW-0349">Heme</keyword>
<feature type="binding site" evidence="16">
    <location>
        <position position="145"/>
    </location>
    <ligand>
        <name>Ca(2+)</name>
        <dbReference type="ChEBI" id="CHEBI:29108"/>
        <label>1</label>
    </ligand>
</feature>
<keyword evidence="20" id="KW-1133">Transmembrane helix</keyword>
<keyword evidence="13" id="KW-0325">Glycoprotein</keyword>
<dbReference type="Gene3D" id="1.10.420.10">
    <property type="entry name" value="Peroxidase, domain 2"/>
    <property type="match status" value="1"/>
</dbReference>
<dbReference type="AlphaFoldDB" id="A0ABD1U3B4"/>
<comment type="function">
    <text evidence="2">Removal of H(2)O(2), oxidation of toxic reductants, biosynthesis and degradation of lignin, suberization, auxin catabolism, response to environmental stresses such as wounding, pathogen attack and oxidative stress. These functions might be dependent on each isozyme/isoform in each plant tissue.</text>
</comment>
<dbReference type="CDD" id="cd00693">
    <property type="entry name" value="secretory_peroxidase"/>
    <property type="match status" value="1"/>
</dbReference>
<sequence length="408" mass="45345">MFMIAYQFCTEKDVQRVLFIEYEGLERRGEEPNRATLQKDMSVHANLCDRMVLPGCDRKLCFSSTTLRRRTPACMKIMALLLLLPLLLLPLLAESKLSLDYYQKTCPDFPKIIQQVVTDKQLASPTTAAGVLRVFFHDCVVDGCDASILLSSNNVNTTERDNDINRSLPGDAFDLVIRAKTALELQCPNIVSCSDILAEATRDLITMVGGPFYPVRLGRKDSRESKSADVEGHIARPNMSTTEIINIFAREGLNIQEMVALSGAHTIGFSHCSEFSNRIFSFSQTSQTDPSMNPQYAEGLRKLCANYTKDTSLAAFNDAITPGKFDNMYYVNLHRGLGLLASDQAMASDPRTKPFVDLYAANQSAFFDAFSRVMEKVSIFNVKTGNQGEVRRRCDATNGNPANAIANH</sequence>
<keyword evidence="5 19" id="KW-0964">Secreted</keyword>
<evidence type="ECO:0000256" key="9">
    <source>
        <dbReference type="ARBA" id="ARBA00022837"/>
    </source>
</evidence>
<dbReference type="InterPro" id="IPR000823">
    <property type="entry name" value="Peroxidase_pln"/>
</dbReference>
<keyword evidence="14 19" id="KW-0376">Hydrogen peroxide</keyword>
<feature type="binding site" evidence="16">
    <location>
        <position position="321"/>
    </location>
    <ligand>
        <name>Ca(2+)</name>
        <dbReference type="ChEBI" id="CHEBI:29108"/>
        <label>2</label>
    </ligand>
</feature>
<proteinExistence type="inferred from homology"/>
<dbReference type="InterPro" id="IPR019793">
    <property type="entry name" value="Peroxidases_heam-ligand_BS"/>
</dbReference>
<dbReference type="Gene3D" id="1.10.520.10">
    <property type="match status" value="1"/>
</dbReference>
<name>A0ABD1U3B4_9LAMI</name>
<evidence type="ECO:0000256" key="3">
    <source>
        <dbReference type="ARBA" id="ARBA00006873"/>
    </source>
</evidence>
<evidence type="ECO:0000256" key="1">
    <source>
        <dbReference type="ARBA" id="ARBA00000189"/>
    </source>
</evidence>
<accession>A0ABD1U3B4</accession>
<keyword evidence="12 18" id="KW-1015">Disulfide bond</keyword>
<dbReference type="PROSITE" id="PS00435">
    <property type="entry name" value="PEROXIDASE_1"/>
    <property type="match status" value="1"/>
</dbReference>
<reference evidence="23" key="1">
    <citation type="submission" date="2024-07" db="EMBL/GenBank/DDBJ databases">
        <title>Two chromosome-level genome assemblies of Korean endemic species Abeliophyllum distichum and Forsythia ovata (Oleaceae).</title>
        <authorList>
            <person name="Jang H."/>
        </authorList>
    </citation>
    <scope>NUCLEOTIDE SEQUENCE [LARGE SCALE GENOMIC DNA]</scope>
</reference>
<feature type="binding site" description="axial binding residue" evidence="16">
    <location>
        <position position="265"/>
    </location>
    <ligand>
        <name>heme b</name>
        <dbReference type="ChEBI" id="CHEBI:60344"/>
    </ligand>
    <ligandPart>
        <name>Fe</name>
        <dbReference type="ChEBI" id="CHEBI:18248"/>
    </ligandPart>
</feature>
<protein>
    <recommendedName>
        <fullName evidence="4 19">Peroxidase</fullName>
        <ecNumber evidence="4 19">1.11.1.7</ecNumber>
    </recommendedName>
</protein>
<dbReference type="PANTHER" id="PTHR31517">
    <property type="match status" value="1"/>
</dbReference>
<dbReference type="InterPro" id="IPR002016">
    <property type="entry name" value="Haem_peroxidase"/>
</dbReference>
<feature type="transmembrane region" description="Helical" evidence="20">
    <location>
        <begin position="73"/>
        <end position="93"/>
    </location>
</feature>
<feature type="active site" description="Proton acceptor" evidence="15">
    <location>
        <position position="137"/>
    </location>
</feature>
<feature type="site" description="Transition state stabilizer" evidence="17">
    <location>
        <position position="133"/>
    </location>
</feature>
<dbReference type="EC" id="1.11.1.7" evidence="4 19"/>
<feature type="binding site" evidence="16">
    <location>
        <position position="318"/>
    </location>
    <ligand>
        <name>Ca(2+)</name>
        <dbReference type="ChEBI" id="CHEBI:29108"/>
        <label>2</label>
    </ligand>
</feature>
<evidence type="ECO:0000256" key="2">
    <source>
        <dbReference type="ARBA" id="ARBA00002322"/>
    </source>
</evidence>
<feature type="disulfide bond" evidence="18">
    <location>
        <begin position="139"/>
        <end position="144"/>
    </location>
</feature>
<evidence type="ECO:0000256" key="11">
    <source>
        <dbReference type="ARBA" id="ARBA00023004"/>
    </source>
</evidence>
<evidence type="ECO:0000256" key="18">
    <source>
        <dbReference type="PIRSR" id="PIRSR600823-5"/>
    </source>
</evidence>
<comment type="similarity">
    <text evidence="19">Belongs to the peroxidase family. Classical plant (class III) peroxidase subfamily.</text>
</comment>
<feature type="binding site" evidence="16">
    <location>
        <position position="266"/>
    </location>
    <ligand>
        <name>Ca(2+)</name>
        <dbReference type="ChEBI" id="CHEBI:29108"/>
        <label>2</label>
    </ligand>
</feature>
<dbReference type="SUPFAM" id="SSF48113">
    <property type="entry name" value="Heme-dependent peroxidases"/>
    <property type="match status" value="1"/>
</dbReference>
<evidence type="ECO:0000256" key="12">
    <source>
        <dbReference type="ARBA" id="ARBA00023157"/>
    </source>
</evidence>
<dbReference type="GO" id="GO:0005576">
    <property type="term" value="C:extracellular region"/>
    <property type="evidence" value="ECO:0007669"/>
    <property type="project" value="UniProtKB-SubCell"/>
</dbReference>
<evidence type="ECO:0000256" key="10">
    <source>
        <dbReference type="ARBA" id="ARBA00023002"/>
    </source>
</evidence>
<comment type="subcellular location">
    <subcellularLocation>
        <location evidence="19">Secreted</location>
    </subcellularLocation>
</comment>
<evidence type="ECO:0000256" key="8">
    <source>
        <dbReference type="ARBA" id="ARBA00022723"/>
    </source>
</evidence>
<feature type="disulfide bond" evidence="18">
    <location>
        <begin position="106"/>
        <end position="187"/>
    </location>
</feature>
<keyword evidence="20" id="KW-0472">Membrane</keyword>
<feature type="binding site" evidence="16">
    <location>
        <position position="159"/>
    </location>
    <ligand>
        <name>Ca(2+)</name>
        <dbReference type="ChEBI" id="CHEBI:29108"/>
        <label>1</label>
    </ligand>
</feature>
<keyword evidence="9 16" id="KW-0106">Calcium</keyword>
<comment type="similarity">
    <text evidence="3">Belongs to the peroxidase family. Ascorbate peroxidase subfamily.</text>
</comment>
<evidence type="ECO:0000256" key="16">
    <source>
        <dbReference type="PIRSR" id="PIRSR600823-3"/>
    </source>
</evidence>
<organism evidence="22 23">
    <name type="scientific">Abeliophyllum distichum</name>
    <dbReference type="NCBI Taxonomy" id="126358"/>
    <lineage>
        <taxon>Eukaryota</taxon>
        <taxon>Viridiplantae</taxon>
        <taxon>Streptophyta</taxon>
        <taxon>Embryophyta</taxon>
        <taxon>Tracheophyta</taxon>
        <taxon>Spermatophyta</taxon>
        <taxon>Magnoliopsida</taxon>
        <taxon>eudicotyledons</taxon>
        <taxon>Gunneridae</taxon>
        <taxon>Pentapetalae</taxon>
        <taxon>asterids</taxon>
        <taxon>lamiids</taxon>
        <taxon>Lamiales</taxon>
        <taxon>Oleaceae</taxon>
        <taxon>Forsythieae</taxon>
        <taxon>Abeliophyllum</taxon>
    </lineage>
</organism>
<evidence type="ECO:0000313" key="22">
    <source>
        <dbReference type="EMBL" id="KAL2519496.1"/>
    </source>
</evidence>
<evidence type="ECO:0000256" key="13">
    <source>
        <dbReference type="ARBA" id="ARBA00023180"/>
    </source>
</evidence>
<dbReference type="Proteomes" id="UP001604336">
    <property type="component" value="Unassembled WGS sequence"/>
</dbReference>
<dbReference type="GO" id="GO:0042744">
    <property type="term" value="P:hydrogen peroxide catabolic process"/>
    <property type="evidence" value="ECO:0007669"/>
    <property type="project" value="UniProtKB-KW"/>
</dbReference>
<keyword evidence="20" id="KW-0812">Transmembrane</keyword>
<dbReference type="EMBL" id="JBFOLK010000004">
    <property type="protein sequence ID" value="KAL2519496.1"/>
    <property type="molecule type" value="Genomic_DNA"/>
</dbReference>
<dbReference type="PROSITE" id="PS50873">
    <property type="entry name" value="PEROXIDASE_4"/>
    <property type="match status" value="1"/>
</dbReference>
<dbReference type="FunFam" id="1.10.420.10:FF:000001">
    <property type="entry name" value="Peroxidase"/>
    <property type="match status" value="1"/>
</dbReference>
<comment type="catalytic activity">
    <reaction evidence="1 19">
        <text>2 a phenolic donor + H2O2 = 2 a phenolic radical donor + 2 H2O</text>
        <dbReference type="Rhea" id="RHEA:56136"/>
        <dbReference type="ChEBI" id="CHEBI:15377"/>
        <dbReference type="ChEBI" id="CHEBI:16240"/>
        <dbReference type="ChEBI" id="CHEBI:139520"/>
        <dbReference type="ChEBI" id="CHEBI:139521"/>
        <dbReference type="EC" id="1.11.1.7"/>
    </reaction>
</comment>
<feature type="binding site" evidence="16">
    <location>
        <position position="326"/>
    </location>
    <ligand>
        <name>Ca(2+)</name>
        <dbReference type="ChEBI" id="CHEBI:29108"/>
        <label>2</label>
    </ligand>
</feature>
<dbReference type="GO" id="GO:0140825">
    <property type="term" value="F:lactoperoxidase activity"/>
    <property type="evidence" value="ECO:0007669"/>
    <property type="project" value="UniProtKB-EC"/>
</dbReference>
<dbReference type="InterPro" id="IPR019794">
    <property type="entry name" value="Peroxidases_AS"/>
</dbReference>
<dbReference type="GO" id="GO:0046872">
    <property type="term" value="F:metal ion binding"/>
    <property type="evidence" value="ECO:0007669"/>
    <property type="project" value="UniProtKB-UniRule"/>
</dbReference>
<feature type="domain" description="Plant heme peroxidase family profile" evidence="21">
    <location>
        <begin position="96"/>
        <end position="398"/>
    </location>
</feature>
<feature type="binding site" evidence="16">
    <location>
        <position position="143"/>
    </location>
    <ligand>
        <name>Ca(2+)</name>
        <dbReference type="ChEBI" id="CHEBI:29108"/>
        <label>1</label>
    </ligand>
</feature>
<feature type="binding site" evidence="16">
    <location>
        <position position="138"/>
    </location>
    <ligand>
        <name>Ca(2+)</name>
        <dbReference type="ChEBI" id="CHEBI:29108"/>
        <label>1</label>
    </ligand>
</feature>
<dbReference type="PRINTS" id="PR00461">
    <property type="entry name" value="PLPEROXIDASE"/>
</dbReference>
<evidence type="ECO:0000256" key="6">
    <source>
        <dbReference type="ARBA" id="ARBA00022559"/>
    </source>
</evidence>
<dbReference type="GO" id="GO:0020037">
    <property type="term" value="F:heme binding"/>
    <property type="evidence" value="ECO:0007669"/>
    <property type="project" value="UniProtKB-UniRule"/>
</dbReference>
<keyword evidence="10 19" id="KW-0560">Oxidoreductase</keyword>
<dbReference type="GO" id="GO:0006979">
    <property type="term" value="P:response to oxidative stress"/>
    <property type="evidence" value="ECO:0007669"/>
    <property type="project" value="UniProtKB-UniRule"/>
</dbReference>
<comment type="cofactor">
    <cofactor evidence="16 19">
        <name>Ca(2+)</name>
        <dbReference type="ChEBI" id="CHEBI:29108"/>
    </cofactor>
    <text evidence="16 19">Binds 2 calcium ions per subunit.</text>
</comment>
<evidence type="ECO:0000256" key="4">
    <source>
        <dbReference type="ARBA" id="ARBA00012313"/>
    </source>
</evidence>
<dbReference type="FunFam" id="1.10.520.10:FF:000008">
    <property type="entry name" value="Peroxidase"/>
    <property type="match status" value="1"/>
</dbReference>
<dbReference type="PROSITE" id="PS00436">
    <property type="entry name" value="PEROXIDASE_2"/>
    <property type="match status" value="1"/>
</dbReference>
<comment type="cofactor">
    <cofactor evidence="16 19">
        <name>heme b</name>
        <dbReference type="ChEBI" id="CHEBI:60344"/>
    </cofactor>
    <text evidence="16 19">Binds 1 heme b (iron(II)-protoporphyrin IX) group per subunit.</text>
</comment>
<evidence type="ECO:0000256" key="15">
    <source>
        <dbReference type="PIRSR" id="PIRSR600823-1"/>
    </source>
</evidence>
<dbReference type="PRINTS" id="PR00458">
    <property type="entry name" value="PEROXIDASE"/>
</dbReference>
<evidence type="ECO:0000256" key="14">
    <source>
        <dbReference type="ARBA" id="ARBA00023324"/>
    </source>
</evidence>
<keyword evidence="23" id="KW-1185">Reference proteome</keyword>
<feature type="binding site" evidence="16">
    <location>
        <position position="147"/>
    </location>
    <ligand>
        <name>Ca(2+)</name>
        <dbReference type="ChEBI" id="CHEBI:29108"/>
        <label>1</label>
    </ligand>
</feature>
<dbReference type="InterPro" id="IPR010255">
    <property type="entry name" value="Haem_peroxidase_sf"/>
</dbReference>
<evidence type="ECO:0000256" key="17">
    <source>
        <dbReference type="PIRSR" id="PIRSR600823-4"/>
    </source>
</evidence>
<dbReference type="PANTHER" id="PTHR31517:SF17">
    <property type="entry name" value="PEROXIDASE 6"/>
    <property type="match status" value="1"/>
</dbReference>